<proteinExistence type="predicted"/>
<dbReference type="OrthoDB" id="5293556at2"/>
<dbReference type="PANTHER" id="PTHR43479">
    <property type="entry name" value="ACREF/ENVCD OPERON REPRESSOR-RELATED"/>
    <property type="match status" value="1"/>
</dbReference>
<dbReference type="InterPro" id="IPR050624">
    <property type="entry name" value="HTH-type_Tx_Regulator"/>
</dbReference>
<dbReference type="AlphaFoldDB" id="A0A411PLL3"/>
<dbReference type="InterPro" id="IPR009057">
    <property type="entry name" value="Homeodomain-like_sf"/>
</dbReference>
<reference evidence="4 5" key="1">
    <citation type="submission" date="2019-02" db="EMBL/GenBank/DDBJ databases">
        <title>Shewanella sp. D4-2 isolated from Dokdo Island.</title>
        <authorList>
            <person name="Baek K."/>
        </authorList>
    </citation>
    <scope>NUCLEOTIDE SEQUENCE [LARGE SCALE GENOMIC DNA]</scope>
    <source>
        <strain evidence="4 5">D4-2</strain>
    </source>
</reference>
<dbReference type="PRINTS" id="PR00455">
    <property type="entry name" value="HTHTETR"/>
</dbReference>
<feature type="domain" description="HTH tetR-type" evidence="3">
    <location>
        <begin position="1"/>
        <end position="61"/>
    </location>
</feature>
<keyword evidence="1 2" id="KW-0238">DNA-binding</keyword>
<evidence type="ECO:0000313" key="4">
    <source>
        <dbReference type="EMBL" id="QBF84374.1"/>
    </source>
</evidence>
<dbReference type="PANTHER" id="PTHR43479:SF11">
    <property type="entry name" value="ACREF_ENVCD OPERON REPRESSOR-RELATED"/>
    <property type="match status" value="1"/>
</dbReference>
<evidence type="ECO:0000256" key="2">
    <source>
        <dbReference type="PROSITE-ProRule" id="PRU00335"/>
    </source>
</evidence>
<dbReference type="SUPFAM" id="SSF46689">
    <property type="entry name" value="Homeodomain-like"/>
    <property type="match status" value="1"/>
</dbReference>
<dbReference type="InterPro" id="IPR001647">
    <property type="entry name" value="HTH_TetR"/>
</dbReference>
<evidence type="ECO:0000259" key="3">
    <source>
        <dbReference type="PROSITE" id="PS50977"/>
    </source>
</evidence>
<name>A0A411PLL3_9GAMM</name>
<accession>A0A411PLL3</accession>
<evidence type="ECO:0000313" key="5">
    <source>
        <dbReference type="Proteomes" id="UP000291106"/>
    </source>
</evidence>
<keyword evidence="5" id="KW-1185">Reference proteome</keyword>
<evidence type="ECO:0000256" key="1">
    <source>
        <dbReference type="ARBA" id="ARBA00023125"/>
    </source>
</evidence>
<dbReference type="RefSeq" id="WP_130602421.1">
    <property type="nucleotide sequence ID" value="NZ_CP036200.1"/>
</dbReference>
<organism evidence="4 5">
    <name type="scientific">Shewanella maritima</name>
    <dbReference type="NCBI Taxonomy" id="2520507"/>
    <lineage>
        <taxon>Bacteria</taxon>
        <taxon>Pseudomonadati</taxon>
        <taxon>Pseudomonadota</taxon>
        <taxon>Gammaproteobacteria</taxon>
        <taxon>Alteromonadales</taxon>
        <taxon>Shewanellaceae</taxon>
        <taxon>Shewanella</taxon>
    </lineage>
</organism>
<feature type="DNA-binding region" description="H-T-H motif" evidence="2">
    <location>
        <begin position="24"/>
        <end position="43"/>
    </location>
</feature>
<protein>
    <submittedName>
        <fullName evidence="4">TetR family transcriptional regulator</fullName>
    </submittedName>
</protein>
<dbReference type="GO" id="GO:0003677">
    <property type="term" value="F:DNA binding"/>
    <property type="evidence" value="ECO:0007669"/>
    <property type="project" value="UniProtKB-UniRule"/>
</dbReference>
<dbReference type="Pfam" id="PF00440">
    <property type="entry name" value="TetR_N"/>
    <property type="match status" value="1"/>
</dbReference>
<dbReference type="PROSITE" id="PS50977">
    <property type="entry name" value="HTH_TETR_2"/>
    <property type="match status" value="1"/>
</dbReference>
<dbReference type="Proteomes" id="UP000291106">
    <property type="component" value="Chromosome"/>
</dbReference>
<gene>
    <name evidence="4" type="ORF">EXU30_18145</name>
</gene>
<dbReference type="EMBL" id="CP036200">
    <property type="protein sequence ID" value="QBF84374.1"/>
    <property type="molecule type" value="Genomic_DNA"/>
</dbReference>
<sequence length="139" mass="16124">MTTEEKLLHAADELIKQHGIINFSMSDIPRACGLSRASCYQHFRDKNEILAALCTRELMRNFRAINEQRWDDISGIFTMVLRPLVFNHLKERDQLAIDNAFEQLLGSLELLPSNDKFNFMKQGFKILKSERELGLLKIV</sequence>
<dbReference type="Gene3D" id="1.10.357.10">
    <property type="entry name" value="Tetracycline Repressor, domain 2"/>
    <property type="match status" value="1"/>
</dbReference>
<dbReference type="KEGG" id="smai:EXU30_18145"/>